<comment type="catalytic activity">
    <reaction evidence="8">
        <text>2-hydroxyoctanoate + O2 = 2-oxooctanoate + H2O2</text>
        <dbReference type="Rhea" id="RHEA:67940"/>
        <dbReference type="ChEBI" id="CHEBI:15379"/>
        <dbReference type="ChEBI" id="CHEBI:16240"/>
        <dbReference type="ChEBI" id="CHEBI:133514"/>
        <dbReference type="ChEBI" id="CHEBI:176689"/>
    </reaction>
    <physiologicalReaction direction="left-to-right" evidence="8">
        <dbReference type="Rhea" id="RHEA:67941"/>
    </physiologicalReaction>
</comment>
<dbReference type="PANTHER" id="PTHR10578">
    <property type="entry name" value="S -2-HYDROXY-ACID OXIDASE-RELATED"/>
    <property type="match status" value="1"/>
</dbReference>
<evidence type="ECO:0000256" key="2">
    <source>
        <dbReference type="ARBA" id="ARBA00013087"/>
    </source>
</evidence>
<feature type="binding site" evidence="10">
    <location>
        <position position="129"/>
    </location>
    <ligand>
        <name>FMN</name>
        <dbReference type="ChEBI" id="CHEBI:58210"/>
    </ligand>
</feature>
<dbReference type="InterPro" id="IPR000262">
    <property type="entry name" value="FMN-dep_DH"/>
</dbReference>
<dbReference type="EC" id="1.1.3.15" evidence="2"/>
<evidence type="ECO:0000256" key="8">
    <source>
        <dbReference type="ARBA" id="ARBA00029327"/>
    </source>
</evidence>
<keyword evidence="4 10" id="KW-0288">FMN</keyword>
<dbReference type="PROSITE" id="PS00557">
    <property type="entry name" value="FMN_HYDROXY_ACID_DH_1"/>
    <property type="match status" value="1"/>
</dbReference>
<comment type="cofactor">
    <cofactor evidence="1">
        <name>FMN</name>
        <dbReference type="ChEBI" id="CHEBI:58210"/>
    </cofactor>
</comment>
<feature type="binding site" evidence="10">
    <location>
        <position position="260"/>
    </location>
    <ligand>
        <name>glyoxylate</name>
        <dbReference type="ChEBI" id="CHEBI:36655"/>
    </ligand>
</feature>
<name>A0A6F9DEW6_9ASCI</name>
<dbReference type="AlphaFoldDB" id="A0A6F9DEW6"/>
<comment type="catalytic activity">
    <reaction evidence="7">
        <text>a (2S)-2-hydroxycarboxylate + O2 = a 2-oxocarboxylate + H2O2</text>
        <dbReference type="Rhea" id="RHEA:16789"/>
        <dbReference type="ChEBI" id="CHEBI:15379"/>
        <dbReference type="ChEBI" id="CHEBI:16240"/>
        <dbReference type="ChEBI" id="CHEBI:35179"/>
        <dbReference type="ChEBI" id="CHEBI:58123"/>
        <dbReference type="EC" id="1.1.3.15"/>
    </reaction>
    <physiologicalReaction direction="left-to-right" evidence="7">
        <dbReference type="Rhea" id="RHEA:16790"/>
    </physiologicalReaction>
</comment>
<feature type="binding site" evidence="10">
    <location>
        <position position="166"/>
    </location>
    <ligand>
        <name>glyoxylate</name>
        <dbReference type="ChEBI" id="CHEBI:36655"/>
    </ligand>
</feature>
<dbReference type="PANTHER" id="PTHR10578:SF107">
    <property type="entry name" value="2-HYDROXYACID OXIDASE 1"/>
    <property type="match status" value="1"/>
</dbReference>
<dbReference type="InterPro" id="IPR013785">
    <property type="entry name" value="Aldolase_TIM"/>
</dbReference>
<dbReference type="CDD" id="cd02809">
    <property type="entry name" value="alpha_hydroxyacid_oxid_FMN"/>
    <property type="match status" value="1"/>
</dbReference>
<dbReference type="GO" id="GO:0005777">
    <property type="term" value="C:peroxisome"/>
    <property type="evidence" value="ECO:0007669"/>
    <property type="project" value="UniProtKB-ARBA"/>
</dbReference>
<feature type="binding site" evidence="10">
    <location>
        <position position="25"/>
    </location>
    <ligand>
        <name>glyoxylate</name>
        <dbReference type="ChEBI" id="CHEBI:36655"/>
    </ligand>
</feature>
<protein>
    <recommendedName>
        <fullName evidence="2">(S)-2-hydroxy-acid oxidase</fullName>
        <ecNumber evidence="2">1.1.3.15</ecNumber>
    </recommendedName>
</protein>
<evidence type="ECO:0000256" key="9">
    <source>
        <dbReference type="PIRSR" id="PIRSR000138-1"/>
    </source>
</evidence>
<evidence type="ECO:0000313" key="12">
    <source>
        <dbReference type="EMBL" id="CAB3251764.1"/>
    </source>
</evidence>
<keyword evidence="5" id="KW-0560">Oxidoreductase</keyword>
<feature type="active site" description="Proton acceptor" evidence="9">
    <location>
        <position position="257"/>
    </location>
</feature>
<feature type="binding site" evidence="10">
    <location>
        <position position="131"/>
    </location>
    <ligand>
        <name>glyoxylate</name>
        <dbReference type="ChEBI" id="CHEBI:36655"/>
    </ligand>
</feature>
<keyword evidence="3 10" id="KW-0285">Flavoprotein</keyword>
<feature type="binding site" evidence="10">
    <location>
        <position position="257"/>
    </location>
    <ligand>
        <name>glyoxylate</name>
        <dbReference type="ChEBI" id="CHEBI:36655"/>
    </ligand>
</feature>
<dbReference type="Pfam" id="PF01070">
    <property type="entry name" value="FMN_dh"/>
    <property type="match status" value="1"/>
</dbReference>
<dbReference type="GO" id="GO:0010181">
    <property type="term" value="F:FMN binding"/>
    <property type="evidence" value="ECO:0007669"/>
    <property type="project" value="InterPro"/>
</dbReference>
<feature type="binding site" evidence="10">
    <location>
        <begin position="288"/>
        <end position="292"/>
    </location>
    <ligand>
        <name>FMN</name>
        <dbReference type="ChEBI" id="CHEBI:58210"/>
    </ligand>
</feature>
<reference evidence="12" key="1">
    <citation type="submission" date="2020-04" db="EMBL/GenBank/DDBJ databases">
        <authorList>
            <person name="Neveu A P."/>
        </authorList>
    </citation>
    <scope>NUCLEOTIDE SEQUENCE</scope>
    <source>
        <tissue evidence="12">Whole embryo</tissue>
    </source>
</reference>
<feature type="binding site" evidence="10">
    <location>
        <position position="255"/>
    </location>
    <ligand>
        <name>FMN</name>
        <dbReference type="ChEBI" id="CHEBI:58210"/>
    </ligand>
</feature>
<dbReference type="EMBL" id="LR785684">
    <property type="protein sequence ID" value="CAB3251764.1"/>
    <property type="molecule type" value="mRNA"/>
</dbReference>
<dbReference type="PIRSF" id="PIRSF000138">
    <property type="entry name" value="Al-hdrx_acd_dh"/>
    <property type="match status" value="1"/>
</dbReference>
<evidence type="ECO:0000256" key="5">
    <source>
        <dbReference type="ARBA" id="ARBA00023002"/>
    </source>
</evidence>
<evidence type="ECO:0000256" key="7">
    <source>
        <dbReference type="ARBA" id="ARBA00029325"/>
    </source>
</evidence>
<feature type="domain" description="FMN hydroxy acid dehydrogenase" evidence="11">
    <location>
        <begin position="1"/>
        <end position="362"/>
    </location>
</feature>
<feature type="binding site" evidence="10">
    <location>
        <begin position="311"/>
        <end position="312"/>
    </location>
    <ligand>
        <name>FMN</name>
        <dbReference type="ChEBI" id="CHEBI:58210"/>
    </ligand>
</feature>
<evidence type="ECO:0000256" key="3">
    <source>
        <dbReference type="ARBA" id="ARBA00022630"/>
    </source>
</evidence>
<accession>A0A6F9DEW6</accession>
<sequence>MSQPICVNDFEPWAKNKLTKNAWDYYCSGATEEQTLQDNCAAFKRYRLRPYVLNDVSQVDTSSSVLGDTIEFPVCIASTAMNKLAHEGGEIAAAKAASSLGSGFMQSTVSTTSIEDIAEATPGSLKWMQLYIFKTREVTKNIVQRAEKCGYKALFVTVDTPILGRRYDDVRNHLQLPSHLKLANFQSQKMSKGIQGVDGSGIEEFATKYIDPALQWKDILWLKSISKLPVVLKGIITAEMAQKAVEHKVDGIVVSNHGARQLDGVPATIDALPEIVKAVNGKCDVFLDGGVRTGTDVLKAVAMGAKAVFVGRPVLWGLAYDGENGVKSVLSILRDEFKMSMQLMGCRSVKELQEGKNLVVPQTFYPSNL</sequence>
<feature type="binding site" evidence="10">
    <location>
        <position position="107"/>
    </location>
    <ligand>
        <name>FMN</name>
        <dbReference type="ChEBI" id="CHEBI:58210"/>
    </ligand>
</feature>
<evidence type="ECO:0000256" key="1">
    <source>
        <dbReference type="ARBA" id="ARBA00001917"/>
    </source>
</evidence>
<evidence type="ECO:0000256" key="6">
    <source>
        <dbReference type="ARBA" id="ARBA00024042"/>
    </source>
</evidence>
<dbReference type="GO" id="GO:0003973">
    <property type="term" value="F:(S)-2-hydroxy-acid oxidase activity"/>
    <property type="evidence" value="ECO:0007669"/>
    <property type="project" value="UniProtKB-EC"/>
</dbReference>
<evidence type="ECO:0000256" key="10">
    <source>
        <dbReference type="PIRSR" id="PIRSR000138-2"/>
    </source>
</evidence>
<evidence type="ECO:0000259" key="11">
    <source>
        <dbReference type="PROSITE" id="PS51349"/>
    </source>
</evidence>
<dbReference type="PROSITE" id="PS51349">
    <property type="entry name" value="FMN_HYDROXY_ACID_DH_2"/>
    <property type="match status" value="1"/>
</dbReference>
<dbReference type="InterPro" id="IPR037396">
    <property type="entry name" value="FMN_HAD"/>
</dbReference>
<dbReference type="Gene3D" id="3.20.20.70">
    <property type="entry name" value="Aldolase class I"/>
    <property type="match status" value="1"/>
</dbReference>
<dbReference type="InterPro" id="IPR008259">
    <property type="entry name" value="FMN_hydac_DH_AS"/>
</dbReference>
<dbReference type="InterPro" id="IPR012133">
    <property type="entry name" value="Alpha-hydoxy_acid_DH_FMN"/>
</dbReference>
<organism evidence="12">
    <name type="scientific">Phallusia mammillata</name>
    <dbReference type="NCBI Taxonomy" id="59560"/>
    <lineage>
        <taxon>Eukaryota</taxon>
        <taxon>Metazoa</taxon>
        <taxon>Chordata</taxon>
        <taxon>Tunicata</taxon>
        <taxon>Ascidiacea</taxon>
        <taxon>Phlebobranchia</taxon>
        <taxon>Ascidiidae</taxon>
        <taxon>Phallusia</taxon>
    </lineage>
</organism>
<feature type="binding site" evidence="10">
    <location>
        <position position="233"/>
    </location>
    <ligand>
        <name>FMN</name>
        <dbReference type="ChEBI" id="CHEBI:58210"/>
    </ligand>
</feature>
<proteinExistence type="evidence at transcript level"/>
<evidence type="ECO:0000256" key="4">
    <source>
        <dbReference type="ARBA" id="ARBA00022643"/>
    </source>
</evidence>
<comment type="similarity">
    <text evidence="6">Belongs to the FMN-dependent alpha-hydroxy acid dehydrogenase family.</text>
</comment>
<feature type="binding site" evidence="10">
    <location>
        <position position="157"/>
    </location>
    <ligand>
        <name>FMN</name>
        <dbReference type="ChEBI" id="CHEBI:58210"/>
    </ligand>
</feature>
<dbReference type="FunFam" id="3.20.20.70:FF:000056">
    <property type="entry name" value="hydroxyacid oxidase 2"/>
    <property type="match status" value="1"/>
</dbReference>
<gene>
    <name evidence="12" type="primary">Hao1-001</name>
</gene>
<dbReference type="SUPFAM" id="SSF51395">
    <property type="entry name" value="FMN-linked oxidoreductases"/>
    <property type="match status" value="1"/>
</dbReference>